<proteinExistence type="predicted"/>
<dbReference type="OrthoDB" id="6346751at2759"/>
<dbReference type="PANTHER" id="PTHR31362:SF0">
    <property type="entry name" value="EXOSTOSIN DOMAIN-CONTAINING PROTEIN-RELATED"/>
    <property type="match status" value="1"/>
</dbReference>
<dbReference type="EMBL" id="HG994584">
    <property type="protein sequence ID" value="CAF2956504.1"/>
    <property type="molecule type" value="Genomic_DNA"/>
</dbReference>
<dbReference type="PANTHER" id="PTHR31362">
    <property type="entry name" value="GLYCOSYLTRANSFERASE STELLO1-RELATED"/>
    <property type="match status" value="1"/>
</dbReference>
<gene>
    <name evidence="1" type="ORF">LSAA_9617</name>
</gene>
<evidence type="ECO:0000313" key="2">
    <source>
        <dbReference type="Proteomes" id="UP000675881"/>
    </source>
</evidence>
<reference evidence="1" key="1">
    <citation type="submission" date="2021-02" db="EMBL/GenBank/DDBJ databases">
        <authorList>
            <person name="Bekaert M."/>
        </authorList>
    </citation>
    <scope>NUCLEOTIDE SEQUENCE</scope>
    <source>
        <strain evidence="1">IoA-00</strain>
    </source>
</reference>
<evidence type="ECO:0000313" key="1">
    <source>
        <dbReference type="EMBL" id="CAF2956504.1"/>
    </source>
</evidence>
<protein>
    <submittedName>
        <fullName evidence="1">(salmon louse) hypothetical protein</fullName>
    </submittedName>
</protein>
<dbReference type="AlphaFoldDB" id="A0A7R8H9X9"/>
<name>A0A7R8H9X9_LEPSM</name>
<organism evidence="1 2">
    <name type="scientific">Lepeophtheirus salmonis</name>
    <name type="common">Salmon louse</name>
    <name type="synonym">Caligus salmonis</name>
    <dbReference type="NCBI Taxonomy" id="72036"/>
    <lineage>
        <taxon>Eukaryota</taxon>
        <taxon>Metazoa</taxon>
        <taxon>Ecdysozoa</taxon>
        <taxon>Arthropoda</taxon>
        <taxon>Crustacea</taxon>
        <taxon>Multicrustacea</taxon>
        <taxon>Hexanauplia</taxon>
        <taxon>Copepoda</taxon>
        <taxon>Siphonostomatoida</taxon>
        <taxon>Caligidae</taxon>
        <taxon>Lepeophtheirus</taxon>
    </lineage>
</organism>
<dbReference type="Pfam" id="PF03385">
    <property type="entry name" value="STELLO"/>
    <property type="match status" value="1"/>
</dbReference>
<dbReference type="InterPro" id="IPR005049">
    <property type="entry name" value="STL-like"/>
</dbReference>
<keyword evidence="2" id="KW-1185">Reference proteome</keyword>
<dbReference type="Proteomes" id="UP000675881">
    <property type="component" value="Chromosome 5"/>
</dbReference>
<sequence>MIMCLIKRGSSSVKKILSDLKCKKWGVLTTINEPSEAVRRFSYDPSWCVVILGDVDSYKTDYKLNSSLGSNIIFLNDKDQLNIGSPFVNALPWRSFGRKNIGYFYAIAHGAEIIYDFDDDNMHKFWLQDSLPKTDMKTINDFNSLDMTFKTFKPLRQNGCQVFNPYPYLGGPTKSWPRGFPLDCLRGSNEIYADSINLDIKIDNTNPIGVLQSLAENEPDVDAIYRLTQITPFNFKPHKIKEPGIILPYGIYTPYNAQATLQFPPAYWALYLPISVSGRVSDILRSYIAKRLFDIFKIRAGFISYPLVVQIRNSHNFLADFNAEIPLYKKVSVLLNYLDSYEPKKNASGPEIILNLWIGLYEREYVEEKDSDNNQSSARSNIVYNFKVGQTVSLTHPFQEVTSSCTQKKLWSPDYIEGKEIGPSLDSSLTLHRLRQKVYIGSSIDSDKGKAIDKEISNIVINKNADKMLDSFNKLLSDILDYKITQKVIQSTDVIYCHSQPSVCLQKKYKDKAIGFIPGTRYNSNKCKEEDWKLLNKALIDLQDGHGVVGSLSRFDSEYLRHYTNLDSKPFPVVGLVEDKANYQPKKDAKTILFLGSKTKSQFLGIDELGFKIEMNPLNYKDLNNIVAVIYIPEDFTSYKLTQFYSMNIPIFSPSLSFLGKNNLLSSSLKKICKSLTSIRPYIQTWHPFDPSEAQSTMSQLYWWQLSDSFDLPHIVHFKDEKDLAQKLRTSDLSVIREKMKTENQIRTALTKDSWCSFLSKIEQ</sequence>
<accession>A0A7R8H9X9</accession>